<protein>
    <recommendedName>
        <fullName evidence="13">Signal recognition particle 19 kDa protein</fullName>
    </recommendedName>
</protein>
<dbReference type="InterPro" id="IPR002778">
    <property type="entry name" value="Signal_recog_particle_SRP19"/>
</dbReference>
<evidence type="ECO:0000256" key="9">
    <source>
        <dbReference type="ARBA" id="ARBA00045518"/>
    </source>
</evidence>
<comment type="subcellular location">
    <subcellularLocation>
        <location evidence="1">Cytoplasm</location>
    </subcellularLocation>
    <subcellularLocation>
        <location evidence="2">Nucleus</location>
        <location evidence="2">Nucleolus</location>
    </subcellularLocation>
</comment>
<evidence type="ECO:0000256" key="4">
    <source>
        <dbReference type="ARBA" id="ARBA00022490"/>
    </source>
</evidence>
<evidence type="ECO:0000256" key="6">
    <source>
        <dbReference type="ARBA" id="ARBA00023135"/>
    </source>
</evidence>
<dbReference type="RefSeq" id="XP_066916699.1">
    <property type="nucleotide sequence ID" value="XM_067060598.1"/>
</dbReference>
<keyword evidence="7" id="KW-0539">Nucleus</keyword>
<dbReference type="GO" id="GO:0008312">
    <property type="term" value="F:7S RNA binding"/>
    <property type="evidence" value="ECO:0007669"/>
    <property type="project" value="InterPro"/>
</dbReference>
<evidence type="ECO:0000313" key="12">
    <source>
        <dbReference type="Proteomes" id="UP000594262"/>
    </source>
</evidence>
<evidence type="ECO:0000256" key="5">
    <source>
        <dbReference type="ARBA" id="ARBA00022884"/>
    </source>
</evidence>
<dbReference type="OrthoDB" id="2190947at2759"/>
<keyword evidence="6" id="KW-0733">Signal recognition particle</keyword>
<dbReference type="GeneID" id="136803872"/>
<dbReference type="GO" id="GO:0006617">
    <property type="term" value="P:SRP-dependent cotranslational protein targeting to membrane, signal sequence recognition"/>
    <property type="evidence" value="ECO:0007669"/>
    <property type="project" value="TreeGrafter"/>
</dbReference>
<dbReference type="AlphaFoldDB" id="A0A7M5VBV6"/>
<dbReference type="EnsemblMetazoa" id="CLYHEMT006571.1">
    <property type="protein sequence ID" value="CLYHEMP006571.1"/>
    <property type="gene ID" value="CLYHEMG006571"/>
</dbReference>
<evidence type="ECO:0000256" key="8">
    <source>
        <dbReference type="ARBA" id="ARBA00023274"/>
    </source>
</evidence>
<dbReference type="InterPro" id="IPR036521">
    <property type="entry name" value="SRP19-like_sf"/>
</dbReference>
<evidence type="ECO:0000313" key="11">
    <source>
        <dbReference type="EnsemblMetazoa" id="CLYHEMP006571.1"/>
    </source>
</evidence>
<evidence type="ECO:0000256" key="2">
    <source>
        <dbReference type="ARBA" id="ARBA00004604"/>
    </source>
</evidence>
<organism evidence="11 12">
    <name type="scientific">Clytia hemisphaerica</name>
    <dbReference type="NCBI Taxonomy" id="252671"/>
    <lineage>
        <taxon>Eukaryota</taxon>
        <taxon>Metazoa</taxon>
        <taxon>Cnidaria</taxon>
        <taxon>Hydrozoa</taxon>
        <taxon>Hydroidolina</taxon>
        <taxon>Leptothecata</taxon>
        <taxon>Obeliida</taxon>
        <taxon>Clytiidae</taxon>
        <taxon>Clytia</taxon>
    </lineage>
</organism>
<feature type="compositionally biased region" description="Low complexity" evidence="10">
    <location>
        <begin position="127"/>
        <end position="136"/>
    </location>
</feature>
<evidence type="ECO:0000256" key="1">
    <source>
        <dbReference type="ARBA" id="ARBA00004496"/>
    </source>
</evidence>
<dbReference type="Pfam" id="PF01922">
    <property type="entry name" value="SRP19"/>
    <property type="match status" value="1"/>
</dbReference>
<dbReference type="PANTHER" id="PTHR17453">
    <property type="entry name" value="SIGNAL RECOGNITION PARTICLE 19 KD PROTEIN"/>
    <property type="match status" value="1"/>
</dbReference>
<dbReference type="PANTHER" id="PTHR17453:SF0">
    <property type="entry name" value="SIGNAL RECOGNITION PARTICLE 19 KDA PROTEIN"/>
    <property type="match status" value="1"/>
</dbReference>
<name>A0A7M5VBV6_9CNID</name>
<dbReference type="Gene3D" id="3.30.56.30">
    <property type="entry name" value="Signal recognition particle, SRP19-like subunit"/>
    <property type="match status" value="1"/>
</dbReference>
<evidence type="ECO:0000256" key="3">
    <source>
        <dbReference type="ARBA" id="ARBA00008910"/>
    </source>
</evidence>
<comment type="similarity">
    <text evidence="3">Belongs to the SRP19 family.</text>
</comment>
<accession>A0A7M5VBV6</accession>
<evidence type="ECO:0008006" key="13">
    <source>
        <dbReference type="Google" id="ProtNLM"/>
    </source>
</evidence>
<keyword evidence="4" id="KW-0963">Cytoplasm</keyword>
<proteinExistence type="inferred from homology"/>
<feature type="region of interest" description="Disordered" evidence="10">
    <location>
        <begin position="116"/>
        <end position="143"/>
    </location>
</feature>
<dbReference type="GO" id="GO:0005786">
    <property type="term" value="C:signal recognition particle, endoplasmic reticulum targeting"/>
    <property type="evidence" value="ECO:0007669"/>
    <property type="project" value="UniProtKB-KW"/>
</dbReference>
<evidence type="ECO:0000256" key="10">
    <source>
        <dbReference type="SAM" id="MobiDB-lite"/>
    </source>
</evidence>
<dbReference type="GO" id="GO:0005730">
    <property type="term" value="C:nucleolus"/>
    <property type="evidence" value="ECO:0007669"/>
    <property type="project" value="UniProtKB-SubCell"/>
</dbReference>
<comment type="function">
    <text evidence="9">Component of the signal recognition particle (SRP) complex, a ribonucleoprotein complex that mediates the cotranslational targeting of secretory and membrane proteins to the endoplasmic reticulum (ER). Binds directly to 7SL RNA. Mediates binding of SRP54 to the SRP complex.</text>
</comment>
<dbReference type="SUPFAM" id="SSF69695">
    <property type="entry name" value="SRP19"/>
    <property type="match status" value="1"/>
</dbReference>
<dbReference type="Proteomes" id="UP000594262">
    <property type="component" value="Unplaced"/>
</dbReference>
<reference evidence="11" key="1">
    <citation type="submission" date="2021-01" db="UniProtKB">
        <authorList>
            <consortium name="EnsemblMetazoa"/>
        </authorList>
    </citation>
    <scope>IDENTIFICATION</scope>
</reference>
<keyword evidence="5" id="KW-0694">RNA-binding</keyword>
<dbReference type="FunFam" id="3.30.56.30:FF:000002">
    <property type="entry name" value="Signal recognition particle 19kDa"/>
    <property type="match status" value="1"/>
</dbReference>
<evidence type="ECO:0000256" key="7">
    <source>
        <dbReference type="ARBA" id="ARBA00023242"/>
    </source>
</evidence>
<sequence length="143" mass="16387">MAHLTNDPSHQQRWICIYPAYLNSRRTQVEGRKVSKSKAVDNPKVNEIKDVLTYHKFNFVVEETKQYPRDSFKDAFCKGRVRVQLKNSDGTPFNKEFTTRKEILYMLGDMIPKLKGRQTKGATAGDSNQSSGSSSNKKGKKKR</sequence>
<keyword evidence="8" id="KW-0687">Ribonucleoprotein</keyword>
<keyword evidence="12" id="KW-1185">Reference proteome</keyword>